<name>A0A9Q8SKQ0_9PEZI</name>
<keyword evidence="11 13" id="KW-1207">Sterol metabolism</keyword>
<evidence type="ECO:0000256" key="9">
    <source>
        <dbReference type="ARBA" id="ARBA00023098"/>
    </source>
</evidence>
<evidence type="ECO:0000313" key="15">
    <source>
        <dbReference type="Proteomes" id="UP000830671"/>
    </source>
</evidence>
<keyword evidence="12 13" id="KW-0753">Steroid metabolism</keyword>
<feature type="transmembrane region" description="Helical" evidence="13">
    <location>
        <begin position="501"/>
        <end position="522"/>
    </location>
</feature>
<dbReference type="PANTHER" id="PTHR21257">
    <property type="entry name" value="DELTA(14)-STEROL REDUCTASE"/>
    <property type="match status" value="1"/>
</dbReference>
<dbReference type="InterPro" id="IPR001171">
    <property type="entry name" value="ERG24_DHCR-like"/>
</dbReference>
<dbReference type="AlphaFoldDB" id="A0A9Q8SKQ0"/>
<feature type="transmembrane region" description="Helical" evidence="13">
    <location>
        <begin position="6"/>
        <end position="25"/>
    </location>
</feature>
<dbReference type="KEGG" id="clup:CLUP02_04618"/>
<dbReference type="GO" id="GO:0005789">
    <property type="term" value="C:endoplasmic reticulum membrane"/>
    <property type="evidence" value="ECO:0007669"/>
    <property type="project" value="TreeGrafter"/>
</dbReference>
<proteinExistence type="inferred from homology"/>
<evidence type="ECO:0000256" key="13">
    <source>
        <dbReference type="RuleBase" id="RU369120"/>
    </source>
</evidence>
<protein>
    <recommendedName>
        <fullName evidence="13">Delta(14)-sterol reductase</fullName>
    </recommendedName>
    <alternativeName>
        <fullName evidence="13">C-14 sterol reductase</fullName>
    </alternativeName>
    <alternativeName>
        <fullName evidence="13">Sterol C14-reductase</fullName>
    </alternativeName>
</protein>
<keyword evidence="15" id="KW-1185">Reference proteome</keyword>
<evidence type="ECO:0000313" key="14">
    <source>
        <dbReference type="EMBL" id="UQC79139.1"/>
    </source>
</evidence>
<dbReference type="EMBL" id="CP019474">
    <property type="protein sequence ID" value="UQC79139.1"/>
    <property type="molecule type" value="Genomic_DNA"/>
</dbReference>
<evidence type="ECO:0000256" key="2">
    <source>
        <dbReference type="ARBA" id="ARBA00005402"/>
    </source>
</evidence>
<keyword evidence="6 13" id="KW-1133">Transmembrane helix</keyword>
<evidence type="ECO:0000256" key="6">
    <source>
        <dbReference type="ARBA" id="ARBA00022989"/>
    </source>
</evidence>
<feature type="transmembrane region" description="Helical" evidence="13">
    <location>
        <begin position="190"/>
        <end position="209"/>
    </location>
</feature>
<comment type="similarity">
    <text evidence="2 13">Belongs to the ERG4/ERG24 family.</text>
</comment>
<dbReference type="PANTHER" id="PTHR21257:SF52">
    <property type="entry name" value="DELTA(14)-STEROL REDUCTASE TM7SF2"/>
    <property type="match status" value="1"/>
</dbReference>
<dbReference type="InterPro" id="IPR018083">
    <property type="entry name" value="Sterol_reductase_CS"/>
</dbReference>
<feature type="transmembrane region" description="Helical" evidence="13">
    <location>
        <begin position="356"/>
        <end position="374"/>
    </location>
</feature>
<keyword evidence="3 13" id="KW-0444">Lipid biosynthesis</keyword>
<keyword evidence="7 13" id="KW-0560">Oxidoreductase</keyword>
<reference evidence="14" key="1">
    <citation type="journal article" date="2021" name="Mol. Plant Microbe Interact.">
        <title>Complete Genome Sequence of the Plant-Pathogenic Fungus Colletotrichum lupini.</title>
        <authorList>
            <person name="Baroncelli R."/>
            <person name="Pensec F."/>
            <person name="Da Lio D."/>
            <person name="Boufleur T."/>
            <person name="Vicente I."/>
            <person name="Sarrocco S."/>
            <person name="Picot A."/>
            <person name="Baraldi E."/>
            <person name="Sukno S."/>
            <person name="Thon M."/>
            <person name="Le Floch G."/>
        </authorList>
    </citation>
    <scope>NUCLEOTIDE SEQUENCE</scope>
    <source>
        <strain evidence="14">IMI 504893</strain>
    </source>
</reference>
<organism evidence="14 15">
    <name type="scientific">Colletotrichum lupini</name>
    <dbReference type="NCBI Taxonomy" id="145971"/>
    <lineage>
        <taxon>Eukaryota</taxon>
        <taxon>Fungi</taxon>
        <taxon>Dikarya</taxon>
        <taxon>Ascomycota</taxon>
        <taxon>Pezizomycotina</taxon>
        <taxon>Sordariomycetes</taxon>
        <taxon>Hypocreomycetidae</taxon>
        <taxon>Glomerellales</taxon>
        <taxon>Glomerellaceae</taxon>
        <taxon>Colletotrichum</taxon>
        <taxon>Colletotrichum acutatum species complex</taxon>
    </lineage>
</organism>
<accession>A0A9Q8SKQ0</accession>
<dbReference type="Proteomes" id="UP000830671">
    <property type="component" value="Chromosome 2"/>
</dbReference>
<keyword evidence="10 13" id="KW-0472">Membrane</keyword>
<dbReference type="GeneID" id="73338639"/>
<evidence type="ECO:0000256" key="5">
    <source>
        <dbReference type="ARBA" id="ARBA00022955"/>
    </source>
</evidence>
<dbReference type="RefSeq" id="XP_049140772.1">
    <property type="nucleotide sequence ID" value="XM_049283629.1"/>
</dbReference>
<evidence type="ECO:0000256" key="12">
    <source>
        <dbReference type="ARBA" id="ARBA00023221"/>
    </source>
</evidence>
<keyword evidence="5 13" id="KW-0752">Steroid biosynthesis</keyword>
<feature type="transmembrane region" description="Helical" evidence="13">
    <location>
        <begin position="221"/>
        <end position="241"/>
    </location>
</feature>
<feature type="transmembrane region" description="Helical" evidence="13">
    <location>
        <begin position="386"/>
        <end position="405"/>
    </location>
</feature>
<dbReference type="GO" id="GO:0006696">
    <property type="term" value="P:ergosterol biosynthetic process"/>
    <property type="evidence" value="ECO:0007669"/>
    <property type="project" value="TreeGrafter"/>
</dbReference>
<evidence type="ECO:0000256" key="8">
    <source>
        <dbReference type="ARBA" id="ARBA00023011"/>
    </source>
</evidence>
<feature type="non-terminal residue" evidence="14">
    <location>
        <position position="1"/>
    </location>
</feature>
<evidence type="ECO:0000256" key="3">
    <source>
        <dbReference type="ARBA" id="ARBA00022516"/>
    </source>
</evidence>
<gene>
    <name evidence="14" type="ORF">CLUP02_04618</name>
</gene>
<sequence length="556" mass="62286">LSLSHSYFHIGLVGHTNIHIFLFVYPVRKPFRQKPWIIHAKLNTSLFPFPSLLTRLDSTCFGGTINMESKVEKDAVQKPHGYEFGGPIGAFGISFGLPILVYLFTFSCNDVSGCPAPSLLSPSTLKLDQLKREVGWPEEGIWGLADNKVTAAVLGYYLFNALLYRILPATEVDGVELASGGRLKYRCNSFASSMFILTVCLAGTIAQGAEFPLWTFITDNYIQVVTANMLIAYGIATFVYVRSFGVKQGNKELRELAAGGHSGNLIYDWYIGRELNPRVTIPLLGEIDIKEWLEIRPGLLGWSLMNFAWMARQYRTYGFVTNSSVFVSAVQLAYVIDCWWNEPAILTTIDITTDGFGFMLSFGDLVWVPFVYSLQTRYLAVYPVSMSRLGMAGIVGLIGVAFSIFRLSNSQKNAFRSNPDDPSVAHLEYIETKTGSRLLVSGWWGVARHINYLGDWLQAWPYCLPTGMAGYTIVSAGTGYAQAGLEGAFKMADGREVIQGAARGMATPITYFYIVYFAVLLIHRDRRDDEKCSRKYGEDWEKYKKIVRWRILPGVY</sequence>
<dbReference type="PROSITE" id="PS01017">
    <property type="entry name" value="STEROL_REDUCT_1"/>
    <property type="match status" value="1"/>
</dbReference>
<comment type="subcellular location">
    <subcellularLocation>
        <location evidence="1">Membrane</location>
        <topology evidence="1">Multi-pass membrane protein</topology>
    </subcellularLocation>
</comment>
<evidence type="ECO:0000256" key="4">
    <source>
        <dbReference type="ARBA" id="ARBA00022692"/>
    </source>
</evidence>
<evidence type="ECO:0000256" key="1">
    <source>
        <dbReference type="ARBA" id="ARBA00004141"/>
    </source>
</evidence>
<keyword evidence="4 13" id="KW-0812">Transmembrane</keyword>
<keyword evidence="9 13" id="KW-0443">Lipid metabolism</keyword>
<evidence type="ECO:0000256" key="11">
    <source>
        <dbReference type="ARBA" id="ARBA00023166"/>
    </source>
</evidence>
<dbReference type="PROSITE" id="PS01018">
    <property type="entry name" value="STEROL_REDUCT_2"/>
    <property type="match status" value="1"/>
</dbReference>
<dbReference type="GO" id="GO:0050613">
    <property type="term" value="F:Delta14-sterol reductase activity"/>
    <property type="evidence" value="ECO:0007669"/>
    <property type="project" value="UniProtKB-ARBA"/>
</dbReference>
<feature type="transmembrane region" description="Helical" evidence="13">
    <location>
        <begin position="317"/>
        <end position="336"/>
    </location>
</feature>
<evidence type="ECO:0000256" key="10">
    <source>
        <dbReference type="ARBA" id="ARBA00023136"/>
    </source>
</evidence>
<evidence type="ECO:0000256" key="7">
    <source>
        <dbReference type="ARBA" id="ARBA00023002"/>
    </source>
</evidence>
<dbReference type="Gene3D" id="1.20.120.1630">
    <property type="match status" value="1"/>
</dbReference>
<dbReference type="Pfam" id="PF01222">
    <property type="entry name" value="ERG4_ERG24"/>
    <property type="match status" value="1"/>
</dbReference>
<keyword evidence="8 13" id="KW-0756">Sterol biosynthesis</keyword>